<keyword evidence="2 10" id="KW-0028">Amino-acid biosynthesis</keyword>
<dbReference type="Proteomes" id="UP000006094">
    <property type="component" value="Chromosome"/>
</dbReference>
<keyword evidence="3 10" id="KW-0521">NADP</keyword>
<dbReference type="AlphaFoldDB" id="K0B0D3"/>
<dbReference type="CDD" id="cd01065">
    <property type="entry name" value="NAD_bind_Shikimate_DH"/>
    <property type="match status" value="1"/>
</dbReference>
<dbReference type="GO" id="GO:0008652">
    <property type="term" value="P:amino acid biosynthetic process"/>
    <property type="evidence" value="ECO:0007669"/>
    <property type="project" value="UniProtKB-KW"/>
</dbReference>
<dbReference type="GO" id="GO:0004764">
    <property type="term" value="F:shikimate 3-dehydrogenase (NADP+) activity"/>
    <property type="evidence" value="ECO:0007669"/>
    <property type="project" value="UniProtKB-UniRule"/>
</dbReference>
<evidence type="ECO:0000256" key="3">
    <source>
        <dbReference type="ARBA" id="ARBA00022857"/>
    </source>
</evidence>
<protein>
    <recommendedName>
        <fullName evidence="10">Shikimate dehydrogenase (NADP(+))</fullName>
        <shortName evidence="10">SDH</shortName>
        <ecNumber evidence="10">1.1.1.25</ecNumber>
    </recommendedName>
</protein>
<organism evidence="13 14">
    <name type="scientific">Gottschalkia acidurici (strain ATCC 7906 / DSM 604 / BCRC 14475 / CIP 104303 / KCTC 5404 / NCIMB 10678 / 9a)</name>
    <name type="common">Clostridium acidurici</name>
    <dbReference type="NCBI Taxonomy" id="1128398"/>
    <lineage>
        <taxon>Bacteria</taxon>
        <taxon>Bacillati</taxon>
        <taxon>Bacillota</taxon>
        <taxon>Tissierellia</taxon>
        <taxon>Tissierellales</taxon>
        <taxon>Gottschalkiaceae</taxon>
        <taxon>Gottschalkia</taxon>
    </lineage>
</organism>
<dbReference type="GO" id="GO:0019632">
    <property type="term" value="P:shikimate metabolic process"/>
    <property type="evidence" value="ECO:0007669"/>
    <property type="project" value="InterPro"/>
</dbReference>
<dbReference type="PATRIC" id="fig|1128398.3.peg.1387"/>
<dbReference type="PANTHER" id="PTHR21089:SF1">
    <property type="entry name" value="BIFUNCTIONAL 3-DEHYDROQUINATE DEHYDRATASE_SHIKIMATE DEHYDROGENASE, CHLOROPLASTIC"/>
    <property type="match status" value="1"/>
</dbReference>
<feature type="domain" description="Quinate/shikimate 5-dehydrogenase/glutamyl-tRNA reductase" evidence="11">
    <location>
        <begin position="119"/>
        <end position="200"/>
    </location>
</feature>
<evidence type="ECO:0000256" key="7">
    <source>
        <dbReference type="ARBA" id="ARBA00051639"/>
    </source>
</evidence>
<dbReference type="GO" id="GO:0050661">
    <property type="term" value="F:NADP binding"/>
    <property type="evidence" value="ECO:0007669"/>
    <property type="project" value="InterPro"/>
</dbReference>
<feature type="binding site" evidence="10">
    <location>
        <begin position="20"/>
        <end position="22"/>
    </location>
    <ligand>
        <name>shikimate</name>
        <dbReference type="ChEBI" id="CHEBI:36208"/>
    </ligand>
</feature>
<comment type="catalytic activity">
    <reaction evidence="8">
        <text>shikimate + NAD(+) = 3-dehydroshikimate + NADH + H(+)</text>
        <dbReference type="Rhea" id="RHEA:17741"/>
        <dbReference type="ChEBI" id="CHEBI:15378"/>
        <dbReference type="ChEBI" id="CHEBI:16630"/>
        <dbReference type="ChEBI" id="CHEBI:36208"/>
        <dbReference type="ChEBI" id="CHEBI:57540"/>
        <dbReference type="ChEBI" id="CHEBI:57945"/>
    </reaction>
</comment>
<dbReference type="UniPathway" id="UPA00053">
    <property type="reaction ID" value="UER00087"/>
</dbReference>
<evidence type="ECO:0000313" key="13">
    <source>
        <dbReference type="EMBL" id="AFS78375.1"/>
    </source>
</evidence>
<feature type="binding site" evidence="10">
    <location>
        <position position="83"/>
    </location>
    <ligand>
        <name>NADP(+)</name>
        <dbReference type="ChEBI" id="CHEBI:58349"/>
    </ligand>
</feature>
<dbReference type="OrthoDB" id="9792692at2"/>
<dbReference type="FunFam" id="3.40.50.10860:FF:000004">
    <property type="entry name" value="Quinate/shikimate dehydrogenase"/>
    <property type="match status" value="1"/>
</dbReference>
<dbReference type="NCBIfam" id="TIGR00507">
    <property type="entry name" value="aroE"/>
    <property type="match status" value="1"/>
</dbReference>
<dbReference type="InterPro" id="IPR022893">
    <property type="entry name" value="Shikimate_DH_fam"/>
</dbReference>
<feature type="binding site" evidence="10">
    <location>
        <position position="249"/>
    </location>
    <ligand>
        <name>NADP(+)</name>
        <dbReference type="ChEBI" id="CHEBI:58349"/>
    </ligand>
</feature>
<feature type="binding site" evidence="10">
    <location>
        <position position="107"/>
    </location>
    <ligand>
        <name>shikimate</name>
        <dbReference type="ChEBI" id="CHEBI:36208"/>
    </ligand>
</feature>
<evidence type="ECO:0000259" key="12">
    <source>
        <dbReference type="Pfam" id="PF08501"/>
    </source>
</evidence>
<dbReference type="NCBIfam" id="NF001319">
    <property type="entry name" value="PRK00258.3-3"/>
    <property type="match status" value="1"/>
</dbReference>
<comment type="pathway">
    <text evidence="9">Aromatic compound metabolism; 3,4-dihydroxybenzoate biosynthesis; 3-dehydroquinate from D-quinate (NAD(+) route).</text>
</comment>
<sequence>MIIDANTNLYCLIGHPISKSLSPEIHNYSFKKNGINAKYIALDVSTEDLEDAVKGIKALGIRGCNVTIPHKIDIIKYLDEIDEEAELLGAVNTVKNENGKLIGYNTDGRGFVQVLKDKNIEIKNKNIAVLGAGGAARAISIILAKEGINQITIFNRTIEKAKIIIDEIKEKFPDVTGMYSSLESNKYDLSSVDILINCTSIGMYPNIDEMPVDPSIFPRQTVICDIVYKPLKTKLLEMSEKNGNIAIGGLDMLIYQGILSEEIWLQKNIDKDLVIEWIKEKI</sequence>
<comment type="function">
    <text evidence="10">Involved in the biosynthesis of the chorismate, which leads to the biosynthesis of aromatic amino acids. Catalyzes the reversible NADPH linked reduction of 3-dehydroshikimate (DHSA) to yield shikimate (SA).</text>
</comment>
<dbReference type="FunFam" id="3.40.50.720:FF:000086">
    <property type="entry name" value="Quinate/shikimate dehydrogenase"/>
    <property type="match status" value="1"/>
</dbReference>
<feature type="binding site" evidence="10">
    <location>
        <begin position="131"/>
        <end position="135"/>
    </location>
    <ligand>
        <name>NADP(+)</name>
        <dbReference type="ChEBI" id="CHEBI:58349"/>
    </ligand>
</feature>
<comment type="catalytic activity">
    <reaction evidence="6 10">
        <text>shikimate + NADP(+) = 3-dehydroshikimate + NADPH + H(+)</text>
        <dbReference type="Rhea" id="RHEA:17737"/>
        <dbReference type="ChEBI" id="CHEBI:15378"/>
        <dbReference type="ChEBI" id="CHEBI:16630"/>
        <dbReference type="ChEBI" id="CHEBI:36208"/>
        <dbReference type="ChEBI" id="CHEBI:57783"/>
        <dbReference type="ChEBI" id="CHEBI:58349"/>
        <dbReference type="EC" id="1.1.1.25"/>
    </reaction>
</comment>
<dbReference type="Gene3D" id="3.40.50.720">
    <property type="entry name" value="NAD(P)-binding Rossmann-like Domain"/>
    <property type="match status" value="1"/>
</dbReference>
<dbReference type="InterPro" id="IPR036291">
    <property type="entry name" value="NAD(P)-bd_dom_sf"/>
</dbReference>
<feature type="binding site" evidence="10">
    <location>
        <begin position="155"/>
        <end position="160"/>
    </location>
    <ligand>
        <name>NADP(+)</name>
        <dbReference type="ChEBI" id="CHEBI:58349"/>
    </ligand>
</feature>
<gene>
    <name evidence="10 13" type="primary">aroE</name>
    <name evidence="13" type="ordered locus">Curi_c13650</name>
</gene>
<evidence type="ECO:0000259" key="11">
    <source>
        <dbReference type="Pfam" id="PF01488"/>
    </source>
</evidence>
<keyword evidence="4 10" id="KW-0560">Oxidoreductase</keyword>
<dbReference type="Pfam" id="PF08501">
    <property type="entry name" value="Shikimate_dh_N"/>
    <property type="match status" value="1"/>
</dbReference>
<evidence type="ECO:0000256" key="4">
    <source>
        <dbReference type="ARBA" id="ARBA00023002"/>
    </source>
</evidence>
<name>K0B0D3_GOTA9</name>
<evidence type="ECO:0000313" key="14">
    <source>
        <dbReference type="Proteomes" id="UP000006094"/>
    </source>
</evidence>
<feature type="binding site" evidence="10">
    <location>
        <position position="228"/>
    </location>
    <ligand>
        <name>shikimate</name>
        <dbReference type="ChEBI" id="CHEBI:36208"/>
    </ligand>
</feature>
<feature type="binding site" evidence="10">
    <location>
        <position position="92"/>
    </location>
    <ligand>
        <name>shikimate</name>
        <dbReference type="ChEBI" id="CHEBI:36208"/>
    </ligand>
</feature>
<dbReference type="GO" id="GO:0009073">
    <property type="term" value="P:aromatic amino acid family biosynthetic process"/>
    <property type="evidence" value="ECO:0007669"/>
    <property type="project" value="UniProtKB-KW"/>
</dbReference>
<comment type="catalytic activity">
    <reaction evidence="7">
        <text>L-quinate + NAD(+) = 3-dehydroquinate + NADH + H(+)</text>
        <dbReference type="Rhea" id="RHEA:22364"/>
        <dbReference type="ChEBI" id="CHEBI:15378"/>
        <dbReference type="ChEBI" id="CHEBI:29751"/>
        <dbReference type="ChEBI" id="CHEBI:32364"/>
        <dbReference type="ChEBI" id="CHEBI:57540"/>
        <dbReference type="ChEBI" id="CHEBI:57945"/>
        <dbReference type="EC" id="1.1.1.24"/>
    </reaction>
</comment>
<comment type="similarity">
    <text evidence="10">Belongs to the shikimate dehydrogenase family.</text>
</comment>
<reference evidence="13 14" key="1">
    <citation type="journal article" date="2012" name="PLoS ONE">
        <title>The purine-utilizing bacterium Clostridium acidurici 9a: a genome-guided metabolic reconsideration.</title>
        <authorList>
            <person name="Hartwich K."/>
            <person name="Poehlein A."/>
            <person name="Daniel R."/>
        </authorList>
    </citation>
    <scope>NUCLEOTIDE SEQUENCE [LARGE SCALE GENOMIC DNA]</scope>
    <source>
        <strain evidence="14">ATCC 7906 / DSM 604 / BCRC 14475 / CIP 104303 / KCTC 5404 / NCIMB 10678 / 9a</strain>
    </source>
</reference>
<feature type="active site" description="Proton acceptor" evidence="10">
    <location>
        <position position="71"/>
    </location>
</feature>
<dbReference type="InterPro" id="IPR013708">
    <property type="entry name" value="Shikimate_DH-bd_N"/>
</dbReference>
<dbReference type="GO" id="GO:0009423">
    <property type="term" value="P:chorismate biosynthetic process"/>
    <property type="evidence" value="ECO:0007669"/>
    <property type="project" value="UniProtKB-UniRule"/>
</dbReference>
<dbReference type="RefSeq" id="WP_014967512.1">
    <property type="nucleotide sequence ID" value="NC_018664.1"/>
</dbReference>
<dbReference type="Pfam" id="PF01488">
    <property type="entry name" value="Shikimate_DH"/>
    <property type="match status" value="1"/>
</dbReference>
<dbReference type="InterPro" id="IPR011342">
    <property type="entry name" value="Shikimate_DH"/>
</dbReference>
<accession>K0B0D3</accession>
<dbReference type="GO" id="GO:0030266">
    <property type="term" value="F:quinate 3-dehydrogenase (NAD+) activity"/>
    <property type="evidence" value="ECO:0007669"/>
    <property type="project" value="UniProtKB-EC"/>
</dbReference>
<feature type="domain" description="Shikimate dehydrogenase substrate binding N-terminal" evidence="12">
    <location>
        <begin position="12"/>
        <end position="94"/>
    </location>
</feature>
<comment type="pathway">
    <text evidence="1 10">Metabolic intermediate biosynthesis; chorismate biosynthesis; chorismate from D-erythrose 4-phosphate and phosphoenolpyruvate: step 4/7.</text>
</comment>
<evidence type="ECO:0000256" key="8">
    <source>
        <dbReference type="ARBA" id="ARBA00052329"/>
    </source>
</evidence>
<dbReference type="InterPro" id="IPR006151">
    <property type="entry name" value="Shikm_DH/Glu-tRNA_Rdtase"/>
</dbReference>
<dbReference type="eggNOG" id="COG0169">
    <property type="taxonomic scope" value="Bacteria"/>
</dbReference>
<dbReference type="EMBL" id="CP003326">
    <property type="protein sequence ID" value="AFS78375.1"/>
    <property type="molecule type" value="Genomic_DNA"/>
</dbReference>
<evidence type="ECO:0000256" key="10">
    <source>
        <dbReference type="HAMAP-Rule" id="MF_00222"/>
    </source>
</evidence>
<keyword evidence="5 10" id="KW-0057">Aromatic amino acid biosynthesis</keyword>
<dbReference type="KEGG" id="cad:Curi_c13650"/>
<keyword evidence="14" id="KW-1185">Reference proteome</keyword>
<feature type="binding site" evidence="10">
    <location>
        <position position="226"/>
    </location>
    <ligand>
        <name>NADP(+)</name>
        <dbReference type="ChEBI" id="CHEBI:58349"/>
    </ligand>
</feature>
<evidence type="ECO:0000256" key="2">
    <source>
        <dbReference type="ARBA" id="ARBA00022605"/>
    </source>
</evidence>
<evidence type="ECO:0000256" key="5">
    <source>
        <dbReference type="ARBA" id="ARBA00023141"/>
    </source>
</evidence>
<proteinExistence type="inferred from homology"/>
<evidence type="ECO:0000256" key="9">
    <source>
        <dbReference type="ARBA" id="ARBA00060613"/>
    </source>
</evidence>
<dbReference type="InterPro" id="IPR046346">
    <property type="entry name" value="Aminoacid_DH-like_N_sf"/>
</dbReference>
<dbReference type="HAMAP" id="MF_00222">
    <property type="entry name" value="Shikimate_DH_AroE"/>
    <property type="match status" value="1"/>
</dbReference>
<dbReference type="HOGENOM" id="CLU_044063_3_1_9"/>
<evidence type="ECO:0000256" key="1">
    <source>
        <dbReference type="ARBA" id="ARBA00004871"/>
    </source>
</evidence>
<dbReference type="STRING" id="1128398.Curi_c13650"/>
<dbReference type="EC" id="1.1.1.25" evidence="10"/>
<dbReference type="PANTHER" id="PTHR21089">
    <property type="entry name" value="SHIKIMATE DEHYDROGENASE"/>
    <property type="match status" value="1"/>
</dbReference>
<dbReference type="SUPFAM" id="SSF53223">
    <property type="entry name" value="Aminoacid dehydrogenase-like, N-terminal domain"/>
    <property type="match status" value="1"/>
</dbReference>
<evidence type="ECO:0000256" key="6">
    <source>
        <dbReference type="ARBA" id="ARBA00049442"/>
    </source>
</evidence>
<feature type="binding site" evidence="10">
    <location>
        <position position="67"/>
    </location>
    <ligand>
        <name>shikimate</name>
        <dbReference type="ChEBI" id="CHEBI:36208"/>
    </ligand>
</feature>
<dbReference type="Gene3D" id="3.40.50.10860">
    <property type="entry name" value="Leucine Dehydrogenase, chain A, domain 1"/>
    <property type="match status" value="1"/>
</dbReference>
<dbReference type="GO" id="GO:0052734">
    <property type="term" value="F:shikimate 3-dehydrogenase (NAD+) activity"/>
    <property type="evidence" value="ECO:0007669"/>
    <property type="project" value="RHEA"/>
</dbReference>
<feature type="binding site" evidence="10">
    <location>
        <position position="256"/>
    </location>
    <ligand>
        <name>shikimate</name>
        <dbReference type="ChEBI" id="CHEBI:36208"/>
    </ligand>
</feature>
<dbReference type="SUPFAM" id="SSF51735">
    <property type="entry name" value="NAD(P)-binding Rossmann-fold domains"/>
    <property type="match status" value="1"/>
</dbReference>
<comment type="subunit">
    <text evidence="10">Homodimer.</text>
</comment>